<sequence>MWVCLRLFCNTSCDALVHGTSRVHQLPNAAGHGSALVKSTLLLATFSDDEPRQIPMSSIDRGGCFSEVKSCFYAHTGITSESLVDTPLSHSYFSLTYCPYSASIHNHNIVYCPTLGGQYGKG</sequence>
<evidence type="ECO:0008006" key="3">
    <source>
        <dbReference type="Google" id="ProtNLM"/>
    </source>
</evidence>
<dbReference type="AlphaFoldDB" id="A0AAV4WHU2"/>
<dbReference type="Proteomes" id="UP001054945">
    <property type="component" value="Unassembled WGS sequence"/>
</dbReference>
<keyword evidence="2" id="KW-1185">Reference proteome</keyword>
<gene>
    <name evidence="1" type="ORF">CEXT_347861</name>
</gene>
<evidence type="ECO:0000313" key="1">
    <source>
        <dbReference type="EMBL" id="GIY82327.1"/>
    </source>
</evidence>
<proteinExistence type="predicted"/>
<name>A0AAV4WHU2_CAEEX</name>
<reference evidence="1 2" key="1">
    <citation type="submission" date="2021-06" db="EMBL/GenBank/DDBJ databases">
        <title>Caerostris extrusa draft genome.</title>
        <authorList>
            <person name="Kono N."/>
            <person name="Arakawa K."/>
        </authorList>
    </citation>
    <scope>NUCLEOTIDE SEQUENCE [LARGE SCALE GENOMIC DNA]</scope>
</reference>
<evidence type="ECO:0000313" key="2">
    <source>
        <dbReference type="Proteomes" id="UP001054945"/>
    </source>
</evidence>
<comment type="caution">
    <text evidence="1">The sequence shown here is derived from an EMBL/GenBank/DDBJ whole genome shotgun (WGS) entry which is preliminary data.</text>
</comment>
<protein>
    <recommendedName>
        <fullName evidence="3">Secreted protein</fullName>
    </recommendedName>
</protein>
<organism evidence="1 2">
    <name type="scientific">Caerostris extrusa</name>
    <name type="common">Bark spider</name>
    <name type="synonym">Caerostris bankana</name>
    <dbReference type="NCBI Taxonomy" id="172846"/>
    <lineage>
        <taxon>Eukaryota</taxon>
        <taxon>Metazoa</taxon>
        <taxon>Ecdysozoa</taxon>
        <taxon>Arthropoda</taxon>
        <taxon>Chelicerata</taxon>
        <taxon>Arachnida</taxon>
        <taxon>Araneae</taxon>
        <taxon>Araneomorphae</taxon>
        <taxon>Entelegynae</taxon>
        <taxon>Araneoidea</taxon>
        <taxon>Araneidae</taxon>
        <taxon>Caerostris</taxon>
    </lineage>
</organism>
<dbReference type="EMBL" id="BPLR01016236">
    <property type="protein sequence ID" value="GIY82327.1"/>
    <property type="molecule type" value="Genomic_DNA"/>
</dbReference>
<accession>A0AAV4WHU2</accession>